<organism evidence="2">
    <name type="scientific">Bactrocera latifrons</name>
    <name type="common">Malaysian fruit fly</name>
    <name type="synonym">Chaetodacus latifrons</name>
    <dbReference type="NCBI Taxonomy" id="174628"/>
    <lineage>
        <taxon>Eukaryota</taxon>
        <taxon>Metazoa</taxon>
        <taxon>Ecdysozoa</taxon>
        <taxon>Arthropoda</taxon>
        <taxon>Hexapoda</taxon>
        <taxon>Insecta</taxon>
        <taxon>Pterygota</taxon>
        <taxon>Neoptera</taxon>
        <taxon>Endopterygota</taxon>
        <taxon>Diptera</taxon>
        <taxon>Brachycera</taxon>
        <taxon>Muscomorpha</taxon>
        <taxon>Tephritoidea</taxon>
        <taxon>Tephritidae</taxon>
        <taxon>Bactrocera</taxon>
        <taxon>Bactrocera</taxon>
    </lineage>
</organism>
<reference evidence="2" key="1">
    <citation type="submission" date="2015-06" db="EMBL/GenBank/DDBJ databases">
        <authorList>
            <person name="Hoefler B.C."/>
            <person name="Straight P.D."/>
        </authorList>
    </citation>
    <scope>NUCLEOTIDE SEQUENCE</scope>
</reference>
<dbReference type="AlphaFoldDB" id="A0A0K8VC83"/>
<accession>A0A0K8VC83</accession>
<dbReference type="EMBL" id="GDHF01015826">
    <property type="protein sequence ID" value="JAI36488.1"/>
    <property type="molecule type" value="Transcribed_RNA"/>
</dbReference>
<feature type="region of interest" description="Disordered" evidence="1">
    <location>
        <begin position="50"/>
        <end position="78"/>
    </location>
</feature>
<feature type="non-terminal residue" evidence="2">
    <location>
        <position position="113"/>
    </location>
</feature>
<sequence length="113" mass="13013">MVEADRFPGVRNMIICGTRFQRKKIYQATWLSLDRKAVIMLCRKEDTSPRFAPASLQQKTHANKRKEGSTSRSCNHNRQPTDFLLGLHSLSESTHQQLGIRELWDGISNSLRD</sequence>
<name>A0A0K8VC83_BACLA</name>
<evidence type="ECO:0000313" key="2">
    <source>
        <dbReference type="EMBL" id="JAI36488.1"/>
    </source>
</evidence>
<evidence type="ECO:0000256" key="1">
    <source>
        <dbReference type="SAM" id="MobiDB-lite"/>
    </source>
</evidence>
<protein>
    <submittedName>
        <fullName evidence="2">Uncharacterized protein</fullName>
    </submittedName>
</protein>
<gene>
    <name evidence="2" type="ORF">c3_g4_i1</name>
</gene>
<proteinExistence type="predicted"/>